<dbReference type="Gene3D" id="3.30.420.40">
    <property type="match status" value="2"/>
</dbReference>
<reference evidence="2 3" key="1">
    <citation type="submission" date="2017-02" db="EMBL/GenBank/DDBJ databases">
        <authorList>
            <person name="Peterson S.W."/>
        </authorList>
    </citation>
    <scope>NUCLEOTIDE SEQUENCE [LARGE SCALE GENOMIC DNA]</scope>
    <source>
        <strain evidence="2 3">M1</strain>
    </source>
</reference>
<dbReference type="SMART" id="SM00842">
    <property type="entry name" value="FtsA"/>
    <property type="match status" value="1"/>
</dbReference>
<dbReference type="NCBIfam" id="TIGR02529">
    <property type="entry name" value="EutJ"/>
    <property type="match status" value="1"/>
</dbReference>
<sequence length="280" mass="29789">MNLSSVNEYIEKFNKLIINRESRPRKGNLKAGVDLGTANIVLAIVDEKGNPIAGASREAKVVKDGLVVDYVKAIDIVRELKGEVEDILGEDINEAAVAVPPGTQKGNTKAIANVVESVGIEVINIVDEPTAAASVLKITDGAVIDVGGGTTGISVLKDGKVIYVADEPTGGTHMTLVLAGGYGLSFDEAEKLKRDVNREKEVFTVIKPVVEKMADIVKRHLSNYPVDKIYIVGGACSFRDFEDVFTKYIGIESIKPAMPLLVTPLGIALNCNGEGENIGS</sequence>
<dbReference type="Pfam" id="PF11104">
    <property type="entry name" value="PilM_2"/>
    <property type="match status" value="1"/>
</dbReference>
<dbReference type="Proteomes" id="UP000190285">
    <property type="component" value="Unassembled WGS sequence"/>
</dbReference>
<dbReference type="PANTHER" id="PTHR32432:SF3">
    <property type="entry name" value="ETHANOLAMINE UTILIZATION PROTEIN EUTJ"/>
    <property type="match status" value="1"/>
</dbReference>
<dbReference type="RefSeq" id="WP_079495960.1">
    <property type="nucleotide sequence ID" value="NZ_FUZT01000026.1"/>
</dbReference>
<name>A0A1T5MUJ5_9FIRM</name>
<dbReference type="InterPro" id="IPR013366">
    <property type="entry name" value="EutJ"/>
</dbReference>
<dbReference type="NCBIfam" id="NF011660">
    <property type="entry name" value="PRK15080.1"/>
    <property type="match status" value="1"/>
</dbReference>
<dbReference type="STRING" id="36842.SAMN02194393_05396"/>
<accession>A0A1T5MUJ5</accession>
<dbReference type="InterPro" id="IPR043129">
    <property type="entry name" value="ATPase_NBD"/>
</dbReference>
<dbReference type="InterPro" id="IPR005883">
    <property type="entry name" value="PilM"/>
</dbReference>
<proteinExistence type="predicted"/>
<gene>
    <name evidence="2" type="ORF">SAMN02194393_05396</name>
</gene>
<dbReference type="CDD" id="cd24047">
    <property type="entry name" value="ASKHA_NBD_EutJ"/>
    <property type="match status" value="1"/>
</dbReference>
<organism evidence="2 3">
    <name type="scientific">Maledivibacter halophilus</name>
    <dbReference type="NCBI Taxonomy" id="36842"/>
    <lineage>
        <taxon>Bacteria</taxon>
        <taxon>Bacillati</taxon>
        <taxon>Bacillota</taxon>
        <taxon>Clostridia</taxon>
        <taxon>Peptostreptococcales</taxon>
        <taxon>Caminicellaceae</taxon>
        <taxon>Maledivibacter</taxon>
    </lineage>
</organism>
<feature type="domain" description="SHS2" evidence="1">
    <location>
        <begin position="30"/>
        <end position="136"/>
    </location>
</feature>
<dbReference type="InterPro" id="IPR003494">
    <property type="entry name" value="SHS2_FtsA"/>
</dbReference>
<dbReference type="GO" id="GO:0051301">
    <property type="term" value="P:cell division"/>
    <property type="evidence" value="ECO:0007669"/>
    <property type="project" value="InterPro"/>
</dbReference>
<dbReference type="SUPFAM" id="SSF53067">
    <property type="entry name" value="Actin-like ATPase domain"/>
    <property type="match status" value="2"/>
</dbReference>
<keyword evidence="3" id="KW-1185">Reference proteome</keyword>
<dbReference type="PANTHER" id="PTHR32432">
    <property type="entry name" value="CELL DIVISION PROTEIN FTSA-RELATED"/>
    <property type="match status" value="1"/>
</dbReference>
<evidence type="ECO:0000313" key="3">
    <source>
        <dbReference type="Proteomes" id="UP000190285"/>
    </source>
</evidence>
<dbReference type="EMBL" id="FUZT01000026">
    <property type="protein sequence ID" value="SKC91867.1"/>
    <property type="molecule type" value="Genomic_DNA"/>
</dbReference>
<dbReference type="AlphaFoldDB" id="A0A1T5MUJ5"/>
<dbReference type="InterPro" id="IPR050696">
    <property type="entry name" value="FtsA/MreB"/>
</dbReference>
<dbReference type="OrthoDB" id="306538at2"/>
<evidence type="ECO:0000313" key="2">
    <source>
        <dbReference type="EMBL" id="SKC91867.1"/>
    </source>
</evidence>
<evidence type="ECO:0000259" key="1">
    <source>
        <dbReference type="SMART" id="SM00842"/>
    </source>
</evidence>
<protein>
    <submittedName>
        <fullName evidence="2">Ethanolamine utilization protein EutJ</fullName>
    </submittedName>
</protein>